<evidence type="ECO:0000256" key="1">
    <source>
        <dbReference type="SAM" id="MobiDB-lite"/>
    </source>
</evidence>
<dbReference type="AlphaFoldDB" id="V6LVM9"/>
<reference evidence="2 3" key="1">
    <citation type="journal article" date="2014" name="PLoS Genet.">
        <title>The Genome of Spironucleus salmonicida Highlights a Fish Pathogen Adapted to Fluctuating Environments.</title>
        <authorList>
            <person name="Xu F."/>
            <person name="Jerlstrom-Hultqvist J."/>
            <person name="Einarsson E."/>
            <person name="Astvaldsson A."/>
            <person name="Svard S.G."/>
            <person name="Andersson J.O."/>
        </authorList>
    </citation>
    <scope>NUCLEOTIDE SEQUENCE</scope>
    <source>
        <strain evidence="3">ATCC 50377</strain>
    </source>
</reference>
<evidence type="ECO:0000313" key="4">
    <source>
        <dbReference type="Proteomes" id="UP000018208"/>
    </source>
</evidence>
<dbReference type="VEuPathDB" id="GiardiaDB:SS50377_26382"/>
<proteinExistence type="predicted"/>
<name>V6LVM9_9EUKA</name>
<protein>
    <submittedName>
        <fullName evidence="2">Uncharacterized protein</fullName>
    </submittedName>
</protein>
<dbReference type="EMBL" id="AUWU02000006">
    <property type="protein sequence ID" value="KAH0572173.1"/>
    <property type="molecule type" value="Genomic_DNA"/>
</dbReference>
<organism evidence="2">
    <name type="scientific">Spironucleus salmonicida</name>
    <dbReference type="NCBI Taxonomy" id="348837"/>
    <lineage>
        <taxon>Eukaryota</taxon>
        <taxon>Metamonada</taxon>
        <taxon>Diplomonadida</taxon>
        <taxon>Hexamitidae</taxon>
        <taxon>Hexamitinae</taxon>
        <taxon>Spironucleus</taxon>
    </lineage>
</organism>
<accession>V6LVM9</accession>
<feature type="region of interest" description="Disordered" evidence="1">
    <location>
        <begin position="1"/>
        <end position="20"/>
    </location>
</feature>
<dbReference type="Proteomes" id="UP000018208">
    <property type="component" value="Unassembled WGS sequence"/>
</dbReference>
<evidence type="ECO:0000313" key="2">
    <source>
        <dbReference type="EMBL" id="EST47751.1"/>
    </source>
</evidence>
<evidence type="ECO:0000313" key="3">
    <source>
        <dbReference type="EMBL" id="KAH0572173.1"/>
    </source>
</evidence>
<dbReference type="EMBL" id="KI546035">
    <property type="protein sequence ID" value="EST47751.1"/>
    <property type="molecule type" value="Genomic_DNA"/>
</dbReference>
<keyword evidence="4" id="KW-1185">Reference proteome</keyword>
<reference evidence="3" key="2">
    <citation type="submission" date="2020-12" db="EMBL/GenBank/DDBJ databases">
        <title>New Spironucleus salmonicida genome in near-complete chromosomes.</title>
        <authorList>
            <person name="Xu F."/>
            <person name="Kurt Z."/>
            <person name="Jimenez-Gonzalez A."/>
            <person name="Astvaldsson A."/>
            <person name="Andersson J.O."/>
            <person name="Svard S.G."/>
        </authorList>
    </citation>
    <scope>NUCLEOTIDE SEQUENCE</scope>
    <source>
        <strain evidence="3">ATCC 50377</strain>
    </source>
</reference>
<gene>
    <name evidence="2" type="ORF">SS50377_12150</name>
    <name evidence="3" type="ORF">SS50377_26382</name>
</gene>
<sequence>MDLSSSQIGSQSLEQTRSPQILPNRIIFEDNQHFNKDTQVRRSARSSPMPNKHIYDAVERQEKIKVEQFKANEDHTTELLNKSTYMYVYDNE</sequence>